<accession>A0A176TEP3</accession>
<keyword evidence="1" id="KW-0812">Transmembrane</keyword>
<feature type="transmembrane region" description="Helical" evidence="1">
    <location>
        <begin position="158"/>
        <end position="175"/>
    </location>
</feature>
<evidence type="ECO:0000256" key="1">
    <source>
        <dbReference type="SAM" id="Phobius"/>
    </source>
</evidence>
<dbReference type="Proteomes" id="UP000076923">
    <property type="component" value="Unassembled WGS sequence"/>
</dbReference>
<sequence length="233" mass="27618">MKLTQTHIEELYKFTKKHYVEYYDVQTELVDHLANDIETICLANPKLSFDDARDTSFKKFGIFGFMDVVEQKQSQMTKKYFKIILNFAKEWFKLPKIILTALLFIGFYQLQNTPNAYTIYSTVFGFIFLAQVILTIINARKLKKEFKITKRKWLFKNIINVQGLIYAAFISIYSFQYLFPNNTKDFLLMGDFRKAFSAFFITFLVIFGYITLVVIPKKAEELLEETYPEYKLI</sequence>
<feature type="transmembrane region" description="Helical" evidence="1">
    <location>
        <begin position="195"/>
        <end position="215"/>
    </location>
</feature>
<dbReference type="RefSeq" id="WP_068447559.1">
    <property type="nucleotide sequence ID" value="NZ_CANKUV010000001.1"/>
</dbReference>
<dbReference type="STRING" id="1333662.LPB303_01860"/>
<dbReference type="OrthoDB" id="662673at2"/>
<evidence type="ECO:0000313" key="3">
    <source>
        <dbReference type="Proteomes" id="UP000076923"/>
    </source>
</evidence>
<protein>
    <submittedName>
        <fullName evidence="2">Uncharacterized protein</fullName>
    </submittedName>
</protein>
<keyword evidence="1" id="KW-0472">Membrane</keyword>
<name>A0A176TEP3_9FLAO</name>
<proteinExistence type="predicted"/>
<organism evidence="2 3">
    <name type="scientific">Polaribacter atrinae</name>
    <dbReference type="NCBI Taxonomy" id="1333662"/>
    <lineage>
        <taxon>Bacteria</taxon>
        <taxon>Pseudomonadati</taxon>
        <taxon>Bacteroidota</taxon>
        <taxon>Flavobacteriia</taxon>
        <taxon>Flavobacteriales</taxon>
        <taxon>Flavobacteriaceae</taxon>
    </lineage>
</organism>
<feature type="transmembrane region" description="Helical" evidence="1">
    <location>
        <begin position="91"/>
        <end position="111"/>
    </location>
</feature>
<comment type="caution">
    <text evidence="2">The sequence shown here is derived from an EMBL/GenBank/DDBJ whole genome shotgun (WGS) entry which is preliminary data.</text>
</comment>
<feature type="transmembrane region" description="Helical" evidence="1">
    <location>
        <begin position="117"/>
        <end position="137"/>
    </location>
</feature>
<dbReference type="EMBL" id="LVWE01000003">
    <property type="protein sequence ID" value="OAD46304.1"/>
    <property type="molecule type" value="Genomic_DNA"/>
</dbReference>
<keyword evidence="1" id="KW-1133">Transmembrane helix</keyword>
<reference evidence="2 3" key="1">
    <citation type="submission" date="2016-02" db="EMBL/GenBank/DDBJ databases">
        <title>Draft genome sequence of Polaribacter atrinae KACC17473.</title>
        <authorList>
            <person name="Shin S.-K."/>
            <person name="Yi H."/>
        </authorList>
    </citation>
    <scope>NUCLEOTIDE SEQUENCE [LARGE SCALE GENOMIC DNA]</scope>
    <source>
        <strain evidence="2 3">KACC 17473</strain>
    </source>
</reference>
<gene>
    <name evidence="2" type="ORF">LPB303_01860</name>
</gene>
<evidence type="ECO:0000313" key="2">
    <source>
        <dbReference type="EMBL" id="OAD46304.1"/>
    </source>
</evidence>
<keyword evidence="3" id="KW-1185">Reference proteome</keyword>
<dbReference type="AlphaFoldDB" id="A0A176TEP3"/>